<organism evidence="1 2">
    <name type="scientific">Nitrosospira multiformis</name>
    <dbReference type="NCBI Taxonomy" id="1231"/>
    <lineage>
        <taxon>Bacteria</taxon>
        <taxon>Pseudomonadati</taxon>
        <taxon>Pseudomonadota</taxon>
        <taxon>Betaproteobacteria</taxon>
        <taxon>Nitrosomonadales</taxon>
        <taxon>Nitrosomonadaceae</taxon>
        <taxon>Nitrosospira</taxon>
    </lineage>
</organism>
<reference evidence="1 2" key="1">
    <citation type="submission" date="2016-10" db="EMBL/GenBank/DDBJ databases">
        <authorList>
            <person name="Varghese N."/>
            <person name="Submissions S."/>
        </authorList>
    </citation>
    <scope>NUCLEOTIDE SEQUENCE [LARGE SCALE GENOMIC DNA]</scope>
    <source>
        <strain evidence="1 2">Nl1</strain>
    </source>
</reference>
<comment type="caution">
    <text evidence="1">The sequence shown here is derived from an EMBL/GenBank/DDBJ whole genome shotgun (WGS) entry which is preliminary data.</text>
</comment>
<gene>
    <name evidence="1" type="ORF">SAMN05216402_0385</name>
</gene>
<keyword evidence="2" id="KW-1185">Reference proteome</keyword>
<sequence>MTESQYDMYNFIYDETIVSPDSTFTRSIIGTHFEMVKG</sequence>
<dbReference type="Proteomes" id="UP000183471">
    <property type="component" value="Unassembled WGS sequence"/>
</dbReference>
<evidence type="ECO:0000313" key="1">
    <source>
        <dbReference type="EMBL" id="SDQ32582.1"/>
    </source>
</evidence>
<name>A0ABY0T6D6_9PROT</name>
<proteinExistence type="predicted"/>
<evidence type="ECO:0000313" key="2">
    <source>
        <dbReference type="Proteomes" id="UP000183471"/>
    </source>
</evidence>
<dbReference type="EMBL" id="FNKY01000001">
    <property type="protein sequence ID" value="SDQ32582.1"/>
    <property type="molecule type" value="Genomic_DNA"/>
</dbReference>
<accession>A0ABY0T6D6</accession>
<protein>
    <submittedName>
        <fullName evidence="1">Uncharacterized protein</fullName>
    </submittedName>
</protein>